<dbReference type="STRING" id="1867952.MTBPR1_140028"/>
<reference evidence="1 2" key="1">
    <citation type="submission" date="2016-07" db="EMBL/GenBank/DDBJ databases">
        <authorList>
            <person name="Lefevre C.T."/>
        </authorList>
    </citation>
    <scope>NUCLEOTIDE SEQUENCE [LARGE SCALE GENOMIC DNA]</scope>
    <source>
        <strain evidence="1">PR1</strain>
    </source>
</reference>
<sequence>MKHTFTPATETVATFIECDKVVISARISEKHFSHKQKKSLASLLGGFNQAELRAKLVNLLTAPDITTNSKLIEDAKRFAVAYLENTFKAKQAYLNKDTHDLVIQISKRNGNPECHTFIRKKLAEAA</sequence>
<accession>A0A1C3RF54</accession>
<evidence type="ECO:0000313" key="1">
    <source>
        <dbReference type="EMBL" id="SCA55910.1"/>
    </source>
</evidence>
<dbReference type="RefSeq" id="WP_069186609.1">
    <property type="nucleotide sequence ID" value="NZ_FLYE01000006.1"/>
</dbReference>
<evidence type="ECO:0000313" key="2">
    <source>
        <dbReference type="Proteomes" id="UP000231658"/>
    </source>
</evidence>
<dbReference type="AlphaFoldDB" id="A0A1C3RF54"/>
<proteinExistence type="predicted"/>
<protein>
    <submittedName>
        <fullName evidence="1">Uncharacterized protein</fullName>
    </submittedName>
</protein>
<dbReference type="EMBL" id="FLYE01000006">
    <property type="protein sequence ID" value="SCA55910.1"/>
    <property type="molecule type" value="Genomic_DNA"/>
</dbReference>
<keyword evidence="2" id="KW-1185">Reference proteome</keyword>
<gene>
    <name evidence="1" type="ORF">MTBPR1_140028</name>
</gene>
<name>A0A1C3RF54_9PROT</name>
<organism evidence="1 2">
    <name type="scientific">Candidatus Terasakiella magnetica</name>
    <dbReference type="NCBI Taxonomy" id="1867952"/>
    <lineage>
        <taxon>Bacteria</taxon>
        <taxon>Pseudomonadati</taxon>
        <taxon>Pseudomonadota</taxon>
        <taxon>Alphaproteobacteria</taxon>
        <taxon>Rhodospirillales</taxon>
        <taxon>Terasakiellaceae</taxon>
        <taxon>Terasakiella</taxon>
    </lineage>
</organism>
<dbReference type="Proteomes" id="UP000231658">
    <property type="component" value="Unassembled WGS sequence"/>
</dbReference>